<feature type="region of interest" description="Disordered" evidence="1">
    <location>
        <begin position="116"/>
        <end position="153"/>
    </location>
</feature>
<evidence type="ECO:0000313" key="3">
    <source>
        <dbReference type="Proteomes" id="UP001304461"/>
    </source>
</evidence>
<evidence type="ECO:0000313" key="2">
    <source>
        <dbReference type="EMBL" id="MEA5391651.1"/>
    </source>
</evidence>
<comment type="caution">
    <text evidence="2">The sequence shown here is derived from an EMBL/GenBank/DDBJ whole genome shotgun (WGS) entry which is preliminary data.</text>
</comment>
<evidence type="ECO:0000256" key="1">
    <source>
        <dbReference type="SAM" id="MobiDB-lite"/>
    </source>
</evidence>
<sequence length="153" mass="16861">MDQIAILQTLKGLENDLRLPGVVAEAPVLWCQILLESLAESWIKIKLRSAQDVRIRPHLFGLATQAATGHFHAVIRESDKYTLGHQTRCRPGDFSDSNINSRPEDRLVGMAEDQKILGGRNKPGDRNLPHSGCSIPTGALSRQEPTVQSSAQM</sequence>
<dbReference type="RefSeq" id="WP_323305666.1">
    <property type="nucleotide sequence ID" value="NZ_JAYGHX010000005.1"/>
</dbReference>
<accession>A0ABU5RV51</accession>
<keyword evidence="3" id="KW-1185">Reference proteome</keyword>
<feature type="compositionally biased region" description="Polar residues" evidence="1">
    <location>
        <begin position="143"/>
        <end position="153"/>
    </location>
</feature>
<gene>
    <name evidence="2" type="ORF">VB738_10320</name>
</gene>
<proteinExistence type="predicted"/>
<reference evidence="2 3" key="1">
    <citation type="submission" date="2023-12" db="EMBL/GenBank/DDBJ databases">
        <title>Baltic Sea Cyanobacteria.</title>
        <authorList>
            <person name="Delbaje E."/>
            <person name="Fewer D.P."/>
            <person name="Shishido T.K."/>
        </authorList>
    </citation>
    <scope>NUCLEOTIDE SEQUENCE [LARGE SCALE GENOMIC DNA]</scope>
    <source>
        <strain evidence="2 3">UHCC 0139</strain>
    </source>
</reference>
<organism evidence="2 3">
    <name type="scientific">Cyanobium gracile UHCC 0139</name>
    <dbReference type="NCBI Taxonomy" id="3110308"/>
    <lineage>
        <taxon>Bacteria</taxon>
        <taxon>Bacillati</taxon>
        <taxon>Cyanobacteriota</taxon>
        <taxon>Cyanophyceae</taxon>
        <taxon>Synechococcales</taxon>
        <taxon>Prochlorococcaceae</taxon>
        <taxon>Cyanobium</taxon>
    </lineage>
</organism>
<name>A0ABU5RV51_9CYAN</name>
<dbReference type="Proteomes" id="UP001304461">
    <property type="component" value="Unassembled WGS sequence"/>
</dbReference>
<protein>
    <submittedName>
        <fullName evidence="2">Uncharacterized protein</fullName>
    </submittedName>
</protein>
<dbReference type="EMBL" id="JAYGHX010000005">
    <property type="protein sequence ID" value="MEA5391651.1"/>
    <property type="molecule type" value="Genomic_DNA"/>
</dbReference>